<proteinExistence type="predicted"/>
<evidence type="ECO:0000313" key="1">
    <source>
        <dbReference type="EMBL" id="KKR82297.1"/>
    </source>
</evidence>
<dbReference type="EMBL" id="LCAB01000016">
    <property type="protein sequence ID" value="KKR82297.1"/>
    <property type="molecule type" value="Genomic_DNA"/>
</dbReference>
<dbReference type="AlphaFoldDB" id="A0A0G0X3V5"/>
<comment type="caution">
    <text evidence="1">The sequence shown here is derived from an EMBL/GenBank/DDBJ whole genome shotgun (WGS) entry which is preliminary data.</text>
</comment>
<evidence type="ECO:0000313" key="2">
    <source>
        <dbReference type="Proteomes" id="UP000034601"/>
    </source>
</evidence>
<gene>
    <name evidence="1" type="ORF">UU29_C0016G0008</name>
</gene>
<reference evidence="1 2" key="1">
    <citation type="journal article" date="2015" name="Nature">
        <title>rRNA introns, odd ribosomes, and small enigmatic genomes across a large radiation of phyla.</title>
        <authorList>
            <person name="Brown C.T."/>
            <person name="Hug L.A."/>
            <person name="Thomas B.C."/>
            <person name="Sharon I."/>
            <person name="Castelle C.J."/>
            <person name="Singh A."/>
            <person name="Wilkins M.J."/>
            <person name="Williams K.H."/>
            <person name="Banfield J.F."/>
        </authorList>
    </citation>
    <scope>NUCLEOTIDE SEQUENCE [LARGE SCALE GENOMIC DNA]</scope>
</reference>
<protein>
    <submittedName>
        <fullName evidence="1">Uncharacterized protein</fullName>
    </submittedName>
</protein>
<dbReference type="Proteomes" id="UP000034601">
    <property type="component" value="Unassembled WGS sequence"/>
</dbReference>
<name>A0A0G0X3V5_9BACT</name>
<sequence>MTQKLIIESLSMDLLRVALGLHRGSFKMAERFKQEALQRQSELESRKINPYLKNLLDKTKTALISPKKDRDEDILMYSILFQNFARKQNR</sequence>
<accession>A0A0G0X3V5</accession>
<organism evidence="1 2">
    <name type="scientific">Candidatus Daviesbacteria bacterium GW2011_GWA2_40_9</name>
    <dbReference type="NCBI Taxonomy" id="1618424"/>
    <lineage>
        <taxon>Bacteria</taxon>
        <taxon>Candidatus Daviesiibacteriota</taxon>
    </lineage>
</organism>